<dbReference type="SUPFAM" id="SSF53822">
    <property type="entry name" value="Periplasmic binding protein-like I"/>
    <property type="match status" value="1"/>
</dbReference>
<dbReference type="AlphaFoldDB" id="A0A7W6RGJ0"/>
<keyword evidence="7" id="KW-1185">Reference proteome</keyword>
<evidence type="ECO:0000313" key="6">
    <source>
        <dbReference type="EMBL" id="MBB4267930.1"/>
    </source>
</evidence>
<dbReference type="CDD" id="cd06330">
    <property type="entry name" value="PBP1_As_SBP-like"/>
    <property type="match status" value="1"/>
</dbReference>
<gene>
    <name evidence="6" type="ORF">GGD89_003583</name>
</gene>
<evidence type="ECO:0000256" key="2">
    <source>
        <dbReference type="ARBA" id="ARBA00022448"/>
    </source>
</evidence>
<dbReference type="GO" id="GO:0006865">
    <property type="term" value="P:amino acid transport"/>
    <property type="evidence" value="ECO:0007669"/>
    <property type="project" value="UniProtKB-KW"/>
</dbReference>
<dbReference type="PANTHER" id="PTHR30483:SF37">
    <property type="entry name" value="ABC TRANSPORTER SUBSTRATE-BINDING PROTEIN"/>
    <property type="match status" value="1"/>
</dbReference>
<evidence type="ECO:0000256" key="1">
    <source>
        <dbReference type="ARBA" id="ARBA00010062"/>
    </source>
</evidence>
<accession>A0A7W6RGJ0</accession>
<dbReference type="Gene3D" id="3.40.50.2300">
    <property type="match status" value="2"/>
</dbReference>
<dbReference type="InterPro" id="IPR028082">
    <property type="entry name" value="Peripla_BP_I"/>
</dbReference>
<feature type="domain" description="Leucine-binding protein" evidence="5">
    <location>
        <begin position="56"/>
        <end position="379"/>
    </location>
</feature>
<keyword evidence="4" id="KW-0029">Amino-acid transport</keyword>
<dbReference type="PANTHER" id="PTHR30483">
    <property type="entry name" value="LEUCINE-SPECIFIC-BINDING PROTEIN"/>
    <property type="match status" value="1"/>
</dbReference>
<comment type="similarity">
    <text evidence="1">Belongs to the leucine-binding protein family.</text>
</comment>
<evidence type="ECO:0000256" key="4">
    <source>
        <dbReference type="ARBA" id="ARBA00022970"/>
    </source>
</evidence>
<keyword evidence="2" id="KW-0813">Transport</keyword>
<evidence type="ECO:0000313" key="7">
    <source>
        <dbReference type="Proteomes" id="UP000554286"/>
    </source>
</evidence>
<keyword evidence="3" id="KW-0732">Signal</keyword>
<evidence type="ECO:0000256" key="3">
    <source>
        <dbReference type="ARBA" id="ARBA00022729"/>
    </source>
</evidence>
<dbReference type="InterPro" id="IPR051010">
    <property type="entry name" value="BCAA_transport"/>
</dbReference>
<protein>
    <submittedName>
        <fullName evidence="6">Branched-chain amino acid transport system substrate-binding protein</fullName>
    </submittedName>
</protein>
<organism evidence="6 7">
    <name type="scientific">Roseospira visakhapatnamensis</name>
    <dbReference type="NCBI Taxonomy" id="390880"/>
    <lineage>
        <taxon>Bacteria</taxon>
        <taxon>Pseudomonadati</taxon>
        <taxon>Pseudomonadota</taxon>
        <taxon>Alphaproteobacteria</taxon>
        <taxon>Rhodospirillales</taxon>
        <taxon>Rhodospirillaceae</taxon>
        <taxon>Roseospira</taxon>
    </lineage>
</organism>
<dbReference type="EMBL" id="JACIGK010000039">
    <property type="protein sequence ID" value="MBB4267930.1"/>
    <property type="molecule type" value="Genomic_DNA"/>
</dbReference>
<dbReference type="RefSeq" id="WP_184048185.1">
    <property type="nucleotide sequence ID" value="NZ_JACIGK010000039.1"/>
</dbReference>
<dbReference type="InterPro" id="IPR000709">
    <property type="entry name" value="Leu_Ile_Val-bd"/>
</dbReference>
<comment type="caution">
    <text evidence="6">The sequence shown here is derived from an EMBL/GenBank/DDBJ whole genome shotgun (WGS) entry which is preliminary data.</text>
</comment>
<name>A0A7W6RGJ0_9PROT</name>
<proteinExistence type="inferred from homology"/>
<sequence>MPRSHIGARRLLQGVARTLAGALVLGLATLSVTSPARAADAIRVGEINSYTRLPAFTEPYRLGWTLALEEINAAGGVLGRPLEVIDRDDAGKPGEAVTAANELLMREDVDLLMGTFFSHVGLAVSDFARQRQVLFVAAEPLTDALIWSRGNAYTFRLRPSTGMQARMLAEEAAKLDAVRWASVAPNYEYGTSAVATFREALSALRPDVEWVDEQWPPQGKIDAGATAQALAQAEPDALFNATFGPDLAKFVREGTTRGLFEGRAVVSLITGEPEYLAPLGAEAPEGWIVTGYPWDTVDTPENRAFVAAYQARFDDYPRMGSVVGYAAMKSVAAIIEKAGSTDTDAMIAAAKGVMVDTPFGRITYRAADHQSTMGAFVGRTAVRDGRGTMVDFVYRDGAEVLPPEDEARAFRPE</sequence>
<dbReference type="PRINTS" id="PR00337">
    <property type="entry name" value="LEUILEVALBP"/>
</dbReference>
<reference evidence="6 7" key="1">
    <citation type="submission" date="2020-08" db="EMBL/GenBank/DDBJ databases">
        <title>Genome sequencing of Purple Non-Sulfur Bacteria from various extreme environments.</title>
        <authorList>
            <person name="Mayer M."/>
        </authorList>
    </citation>
    <scope>NUCLEOTIDE SEQUENCE [LARGE SCALE GENOMIC DNA]</scope>
    <source>
        <strain evidence="6 7">JA131</strain>
    </source>
</reference>
<dbReference type="InterPro" id="IPR028081">
    <property type="entry name" value="Leu-bd"/>
</dbReference>
<dbReference type="Proteomes" id="UP000554286">
    <property type="component" value="Unassembled WGS sequence"/>
</dbReference>
<evidence type="ECO:0000259" key="5">
    <source>
        <dbReference type="Pfam" id="PF13458"/>
    </source>
</evidence>
<dbReference type="Pfam" id="PF13458">
    <property type="entry name" value="Peripla_BP_6"/>
    <property type="match status" value="1"/>
</dbReference>